<dbReference type="AlphaFoldDB" id="A0A1I5IS71"/>
<dbReference type="Proteomes" id="UP000198806">
    <property type="component" value="Unassembled WGS sequence"/>
</dbReference>
<gene>
    <name evidence="2" type="ORF">SAMN04489757_1518</name>
</gene>
<sequence length="136" mass="15254">MEEQSTKGTKSPSQLIDERIEELGDWRGQMLSKVRNLIKEADPEVVEELKWRGTPVWSHDGIICTGETYKNVVKMTFAKGASLEDPAHIFNSSLDGNTRRAIDFHQGDQVDEEALKELIRSAIALNKSSPKTSRKG</sequence>
<name>A0A1I5IS71_9FIRM</name>
<dbReference type="STRING" id="1527.SAMN04489757_1518"/>
<dbReference type="Gene3D" id="3.90.1150.200">
    <property type="match status" value="1"/>
</dbReference>
<protein>
    <recommendedName>
        <fullName evidence="1">YdhG-like domain-containing protein</fullName>
    </recommendedName>
</protein>
<keyword evidence="3" id="KW-1185">Reference proteome</keyword>
<reference evidence="2 3" key="1">
    <citation type="submission" date="2016-10" db="EMBL/GenBank/DDBJ databases">
        <authorList>
            <person name="de Groot N.N."/>
        </authorList>
    </citation>
    <scope>NUCLEOTIDE SEQUENCE [LARGE SCALE GENOMIC DNA]</scope>
    <source>
        <strain evidence="2 3">DSM 1283</strain>
    </source>
</reference>
<dbReference type="OrthoDB" id="9811812at2"/>
<evidence type="ECO:0000313" key="3">
    <source>
        <dbReference type="Proteomes" id="UP000198806"/>
    </source>
</evidence>
<feature type="domain" description="YdhG-like" evidence="1">
    <location>
        <begin position="28"/>
        <end position="123"/>
    </location>
</feature>
<evidence type="ECO:0000313" key="2">
    <source>
        <dbReference type="EMBL" id="SFO63253.1"/>
    </source>
</evidence>
<dbReference type="EMBL" id="FOWD01000051">
    <property type="protein sequence ID" value="SFO63253.1"/>
    <property type="molecule type" value="Genomic_DNA"/>
</dbReference>
<organism evidence="2 3">
    <name type="scientific">Anaerocolumna aminovalerica</name>
    <dbReference type="NCBI Taxonomy" id="1527"/>
    <lineage>
        <taxon>Bacteria</taxon>
        <taxon>Bacillati</taxon>
        <taxon>Bacillota</taxon>
        <taxon>Clostridia</taxon>
        <taxon>Lachnospirales</taxon>
        <taxon>Lachnospiraceae</taxon>
        <taxon>Anaerocolumna</taxon>
    </lineage>
</organism>
<evidence type="ECO:0000259" key="1">
    <source>
        <dbReference type="Pfam" id="PF08818"/>
    </source>
</evidence>
<dbReference type="SUPFAM" id="SSF159888">
    <property type="entry name" value="YdhG-like"/>
    <property type="match status" value="1"/>
</dbReference>
<accession>A0A1I5IS71</accession>
<dbReference type="InterPro" id="IPR014922">
    <property type="entry name" value="YdhG-like"/>
</dbReference>
<dbReference type="Pfam" id="PF08818">
    <property type="entry name" value="DUF1801"/>
    <property type="match status" value="1"/>
</dbReference>
<proteinExistence type="predicted"/>